<dbReference type="Proteomes" id="UP001652660">
    <property type="component" value="Chromosome 3e"/>
</dbReference>
<reference evidence="2" key="1">
    <citation type="journal article" date="2025" name="Foods">
        <title>Unveiling the Microbial Signatures of Arabica Coffee Cherries: Insights into Ripeness Specific Diversity, Functional Traits, and Implications for Quality and Safety.</title>
        <authorList>
            <consortium name="RefSeq"/>
            <person name="Tenea G.N."/>
            <person name="Cifuentes V."/>
            <person name="Reyes P."/>
            <person name="Cevallos-Vallejos M."/>
        </authorList>
    </citation>
    <scope>NUCLEOTIDE SEQUENCE [LARGE SCALE GENOMIC DNA]</scope>
</reference>
<feature type="compositionally biased region" description="Polar residues" evidence="1">
    <location>
        <begin position="1"/>
        <end position="14"/>
    </location>
</feature>
<evidence type="ECO:0000313" key="2">
    <source>
        <dbReference type="Proteomes" id="UP001652660"/>
    </source>
</evidence>
<feature type="region of interest" description="Disordered" evidence="1">
    <location>
        <begin position="55"/>
        <end position="88"/>
    </location>
</feature>
<evidence type="ECO:0000256" key="1">
    <source>
        <dbReference type="SAM" id="MobiDB-lite"/>
    </source>
</evidence>
<gene>
    <name evidence="3" type="primary">LOC113736946</name>
</gene>
<proteinExistence type="predicted"/>
<dbReference type="AlphaFoldDB" id="A0A6P6WX21"/>
<sequence>MAKQEQQQWNACSNGSGGAIDNSSCISRNSSNGNSNSNGGLQLQSFFKSIFSKTNDENSFRERRSKSFFVKRDGGHSDDYGNDDDGSAWAKLPVPHLSPLARSVISRCSKLPEQNFGQRINY</sequence>
<feature type="region of interest" description="Disordered" evidence="1">
    <location>
        <begin position="1"/>
        <end position="38"/>
    </location>
</feature>
<name>A0A6P6WX21_COFAR</name>
<keyword evidence="2" id="KW-1185">Reference proteome</keyword>
<protein>
    <submittedName>
        <fullName evidence="3">Uncharacterized protein</fullName>
    </submittedName>
</protein>
<dbReference type="GeneID" id="113736946"/>
<feature type="compositionally biased region" description="Low complexity" evidence="1">
    <location>
        <begin position="22"/>
        <end position="38"/>
    </location>
</feature>
<accession>A0A6P6WX21</accession>
<dbReference type="RefSeq" id="XP_027119969.1">
    <property type="nucleotide sequence ID" value="XM_027264168.2"/>
</dbReference>
<reference evidence="3" key="2">
    <citation type="submission" date="2025-08" db="UniProtKB">
        <authorList>
            <consortium name="RefSeq"/>
        </authorList>
    </citation>
    <scope>IDENTIFICATION</scope>
    <source>
        <tissue evidence="3">Leaves</tissue>
    </source>
</reference>
<feature type="compositionally biased region" description="Basic and acidic residues" evidence="1">
    <location>
        <begin position="70"/>
        <end position="79"/>
    </location>
</feature>
<organism evidence="2 3">
    <name type="scientific">Coffea arabica</name>
    <name type="common">Arabian coffee</name>
    <dbReference type="NCBI Taxonomy" id="13443"/>
    <lineage>
        <taxon>Eukaryota</taxon>
        <taxon>Viridiplantae</taxon>
        <taxon>Streptophyta</taxon>
        <taxon>Embryophyta</taxon>
        <taxon>Tracheophyta</taxon>
        <taxon>Spermatophyta</taxon>
        <taxon>Magnoliopsida</taxon>
        <taxon>eudicotyledons</taxon>
        <taxon>Gunneridae</taxon>
        <taxon>Pentapetalae</taxon>
        <taxon>asterids</taxon>
        <taxon>lamiids</taxon>
        <taxon>Gentianales</taxon>
        <taxon>Rubiaceae</taxon>
        <taxon>Ixoroideae</taxon>
        <taxon>Gardenieae complex</taxon>
        <taxon>Bertiereae - Coffeeae clade</taxon>
        <taxon>Coffeeae</taxon>
        <taxon>Coffea</taxon>
    </lineage>
</organism>
<evidence type="ECO:0000313" key="3">
    <source>
        <dbReference type="RefSeq" id="XP_027119969.1"/>
    </source>
</evidence>